<feature type="compositionally biased region" description="Basic and acidic residues" evidence="7">
    <location>
        <begin position="269"/>
        <end position="278"/>
    </location>
</feature>
<keyword evidence="2" id="KW-0805">Transcription regulation</keyword>
<dbReference type="Proteomes" id="UP001150062">
    <property type="component" value="Unassembled WGS sequence"/>
</dbReference>
<comment type="function">
    <text evidence="6">Recruits TFIIH to the initiation complex and stimulates the RNA polymerase II C-terminal domain kinase and DNA-dependent ATPase activities of TFIIH. Both TFIIH and TFIIE are required for promoter clearance by RNA polymerase.</text>
</comment>
<evidence type="ECO:0000313" key="10">
    <source>
        <dbReference type="EMBL" id="KAJ6230482.1"/>
    </source>
</evidence>
<evidence type="ECO:0000256" key="6">
    <source>
        <dbReference type="ARBA" id="ARBA00025581"/>
    </source>
</evidence>
<dbReference type="GO" id="GO:0006367">
    <property type="term" value="P:transcription initiation at RNA polymerase II promoter"/>
    <property type="evidence" value="ECO:0007669"/>
    <property type="project" value="InterPro"/>
</dbReference>
<organism evidence="9 11">
    <name type="scientific">Anaeramoeba flamelloides</name>
    <dbReference type="NCBI Taxonomy" id="1746091"/>
    <lineage>
        <taxon>Eukaryota</taxon>
        <taxon>Metamonada</taxon>
        <taxon>Anaeramoebidae</taxon>
        <taxon>Anaeramoeba</taxon>
    </lineage>
</organism>
<dbReference type="EMBL" id="JANTQA010000048">
    <property type="protein sequence ID" value="KAJ3431257.1"/>
    <property type="molecule type" value="Genomic_DNA"/>
</dbReference>
<keyword evidence="3" id="KW-0238">DNA-binding</keyword>
<comment type="caution">
    <text evidence="9">The sequence shown here is derived from an EMBL/GenBank/DDBJ whole genome shotgun (WGS) entry which is preliminary data.</text>
</comment>
<evidence type="ECO:0000259" key="8">
    <source>
        <dbReference type="PROSITE" id="PS51351"/>
    </source>
</evidence>
<evidence type="ECO:0000256" key="1">
    <source>
        <dbReference type="ARBA" id="ARBA00004123"/>
    </source>
</evidence>
<dbReference type="PANTHER" id="PTHR12716">
    <property type="entry name" value="TRANSCRIPTION INITIATION FACTOR IIE, BETA SUBUNIT"/>
    <property type="match status" value="1"/>
</dbReference>
<dbReference type="AlphaFoldDB" id="A0AAV7YRD5"/>
<dbReference type="GO" id="GO:0005673">
    <property type="term" value="C:transcription factor TFIIE complex"/>
    <property type="evidence" value="ECO:0007669"/>
    <property type="project" value="InterPro"/>
</dbReference>
<comment type="subcellular location">
    <subcellularLocation>
        <location evidence="1">Nucleus</location>
    </subcellularLocation>
</comment>
<evidence type="ECO:0000313" key="9">
    <source>
        <dbReference type="EMBL" id="KAJ3431257.1"/>
    </source>
</evidence>
<keyword evidence="5" id="KW-0539">Nucleus</keyword>
<reference evidence="10" key="1">
    <citation type="submission" date="2022-08" db="EMBL/GenBank/DDBJ databases">
        <title>Novel sulfate-reducing endosymbionts in the free-living metamonad Anaeramoeba.</title>
        <authorList>
            <person name="Jerlstrom-Hultqvist J."/>
            <person name="Cepicka I."/>
            <person name="Gallot-Lavallee L."/>
            <person name="Salas-Leiva D."/>
            <person name="Curtis B.A."/>
            <person name="Zahonova K."/>
            <person name="Pipaliya S."/>
            <person name="Dacks J."/>
            <person name="Roger A.J."/>
        </authorList>
    </citation>
    <scope>NUCLEOTIDE SEQUENCE</scope>
    <source>
        <strain evidence="10">Schooner1</strain>
    </source>
</reference>
<keyword evidence="4" id="KW-0804">Transcription</keyword>
<dbReference type="GO" id="GO:0003677">
    <property type="term" value="F:DNA binding"/>
    <property type="evidence" value="ECO:0007669"/>
    <property type="project" value="UniProtKB-KW"/>
</dbReference>
<reference evidence="9" key="2">
    <citation type="submission" date="2022-08" db="EMBL/GenBank/DDBJ databases">
        <title>Novel sulphate-reducing endosymbionts in the free-living metamonad Anaeramoeba.</title>
        <authorList>
            <person name="Jerlstrom-Hultqvist J."/>
            <person name="Cepicka I."/>
            <person name="Gallot-Lavallee L."/>
            <person name="Salas-Leiva D."/>
            <person name="Curtis B.A."/>
            <person name="Zahonova K."/>
            <person name="Pipaliya S."/>
            <person name="Dacks J."/>
            <person name="Roger A.J."/>
        </authorList>
    </citation>
    <scope>NUCLEOTIDE SEQUENCE</scope>
    <source>
        <strain evidence="9">Busselton2</strain>
    </source>
</reference>
<evidence type="ECO:0000256" key="4">
    <source>
        <dbReference type="ARBA" id="ARBA00023163"/>
    </source>
</evidence>
<dbReference type="InterPro" id="IPR016656">
    <property type="entry name" value="TFIIE-bsu"/>
</dbReference>
<protein>
    <submittedName>
        <fullName evidence="9 10">Transcription initiation factor iie</fullName>
    </submittedName>
</protein>
<evidence type="ECO:0000256" key="2">
    <source>
        <dbReference type="ARBA" id="ARBA00023015"/>
    </source>
</evidence>
<evidence type="ECO:0000256" key="3">
    <source>
        <dbReference type="ARBA" id="ARBA00023125"/>
    </source>
</evidence>
<keyword evidence="12" id="KW-1185">Reference proteome</keyword>
<name>A0AAV7YRD5_9EUKA</name>
<evidence type="ECO:0000256" key="7">
    <source>
        <dbReference type="SAM" id="MobiDB-lite"/>
    </source>
</evidence>
<dbReference type="Pfam" id="PF18121">
    <property type="entry name" value="TFA2_Winged_2"/>
    <property type="match status" value="1"/>
</dbReference>
<feature type="region of interest" description="Disordered" evidence="7">
    <location>
        <begin position="1"/>
        <end position="52"/>
    </location>
</feature>
<evidence type="ECO:0000256" key="5">
    <source>
        <dbReference type="ARBA" id="ARBA00023242"/>
    </source>
</evidence>
<feature type="region of interest" description="Disordered" evidence="7">
    <location>
        <begin position="248"/>
        <end position="278"/>
    </location>
</feature>
<dbReference type="GO" id="GO:0001097">
    <property type="term" value="F:TFIIH-class transcription factor complex binding"/>
    <property type="evidence" value="ECO:0007669"/>
    <property type="project" value="TreeGrafter"/>
</dbReference>
<dbReference type="InterPro" id="IPR040501">
    <property type="entry name" value="TFA2_Winged_2"/>
</dbReference>
<feature type="compositionally biased region" description="Basic and acidic residues" evidence="7">
    <location>
        <begin position="1"/>
        <end position="32"/>
    </location>
</feature>
<proteinExistence type="predicted"/>
<accession>A0AAV7YRD5</accession>
<feature type="compositionally biased region" description="Basic residues" evidence="7">
    <location>
        <begin position="33"/>
        <end position="50"/>
    </location>
</feature>
<dbReference type="EMBL" id="JAOAOG010000311">
    <property type="protein sequence ID" value="KAJ6230482.1"/>
    <property type="molecule type" value="Genomic_DNA"/>
</dbReference>
<sequence>MSNDLKSDLLKTHERFEKFQEKERKKKEQREERRRRRPTRSKSKKKKKNVKSNSLVTINKELLKQRQTVRNSERSRQLVFQIVNFLEQADRRPISKKEIKDNLGIDLFSIQNEELNQQIIEQLDRNPKIQIQNEMFVYIPNKNIKNKSDILRILMHEYTGISSEEIADSYKTIKQDILELKEEKKIRVIHNDERNFDVLFYIDHKSEVGINQVFKKKWAEVTLPDETDLPKQMQQQKLHQFETIQVRNKQSENQRKKKRRFKPTNSHLPEYDKLLNQN</sequence>
<gene>
    <name evidence="9" type="ORF">M0812_02935</name>
    <name evidence="10" type="ORF">M0813_06711</name>
</gene>
<dbReference type="PROSITE" id="PS51351">
    <property type="entry name" value="TFIIE_BETA_C"/>
    <property type="match status" value="1"/>
</dbReference>
<evidence type="ECO:0000313" key="12">
    <source>
        <dbReference type="Proteomes" id="UP001150062"/>
    </source>
</evidence>
<dbReference type="PANTHER" id="PTHR12716:SF8">
    <property type="entry name" value="TRANSCRIPTION INITIATION FACTOR IIE SUBUNIT BETA"/>
    <property type="match status" value="1"/>
</dbReference>
<dbReference type="InterPro" id="IPR003166">
    <property type="entry name" value="TFIIE_bsu_DNA-bd"/>
</dbReference>
<dbReference type="Proteomes" id="UP001146793">
    <property type="component" value="Unassembled WGS sequence"/>
</dbReference>
<feature type="domain" description="TFIIE beta" evidence="8">
    <location>
        <begin position="65"/>
        <end position="145"/>
    </location>
</feature>
<evidence type="ECO:0000313" key="11">
    <source>
        <dbReference type="Proteomes" id="UP001146793"/>
    </source>
</evidence>